<comment type="caution">
    <text evidence="3">The sequence shown here is derived from an EMBL/GenBank/DDBJ whole genome shotgun (WGS) entry which is preliminary data.</text>
</comment>
<evidence type="ECO:0000256" key="2">
    <source>
        <dbReference type="SAM" id="SignalP"/>
    </source>
</evidence>
<name>A0A2M7LIV8_9BACT</name>
<keyword evidence="1" id="KW-0812">Transmembrane</keyword>
<feature type="transmembrane region" description="Helical" evidence="1">
    <location>
        <begin position="161"/>
        <end position="179"/>
    </location>
</feature>
<keyword evidence="1" id="KW-1133">Transmembrane helix</keyword>
<evidence type="ECO:0008006" key="5">
    <source>
        <dbReference type="Google" id="ProtNLM"/>
    </source>
</evidence>
<feature type="signal peptide" evidence="2">
    <location>
        <begin position="1"/>
        <end position="37"/>
    </location>
</feature>
<dbReference type="EMBL" id="PFJG01000042">
    <property type="protein sequence ID" value="PIX67987.1"/>
    <property type="molecule type" value="Genomic_DNA"/>
</dbReference>
<keyword evidence="2" id="KW-0732">Signal</keyword>
<evidence type="ECO:0000313" key="4">
    <source>
        <dbReference type="Proteomes" id="UP000229531"/>
    </source>
</evidence>
<feature type="transmembrane region" description="Helical" evidence="1">
    <location>
        <begin position="354"/>
        <end position="374"/>
    </location>
</feature>
<protein>
    <recommendedName>
        <fullName evidence="5">TrbL/VirB6 plasmid conjugal transfer protein</fullName>
    </recommendedName>
</protein>
<accession>A0A2M7LIV8</accession>
<organism evidence="3 4">
    <name type="scientific">Candidatus Shapirobacteria bacterium CG_4_10_14_3_um_filter_35_13</name>
    <dbReference type="NCBI Taxonomy" id="1974873"/>
    <lineage>
        <taxon>Bacteria</taxon>
        <taxon>Candidatus Shapironibacteriota</taxon>
    </lineage>
</organism>
<feature type="transmembrane region" description="Helical" evidence="1">
    <location>
        <begin position="313"/>
        <end position="333"/>
    </location>
</feature>
<evidence type="ECO:0000256" key="1">
    <source>
        <dbReference type="SAM" id="Phobius"/>
    </source>
</evidence>
<sequence>MKNIFTLFQRTVLKGIFFGVVASILSLILLSPSLAHATDPIEEAAPGTPQNLLKYSIGETNDPTTGTGEKPGAFDYTVIAPLSLKLTGYVNEDGVPLKQGLLMEQGHYLAMMFEYQPGLNEYFADLLDNIGIPTISRAYAQGTGYSAMSTFLPFWKAFRNLAYSLYIVMFVVVGVMIMLRTKVNAQTIITIQTALPNLLITLLLITFSYAIVGFMIDLMYFLIYFVVYLLSSIDIIRTPTKAIDRLLSYSAWSVIFKGRNTIIKAVSQAITQALSGLGTGALGVVGAVGSVLSWIGLGYLLVAVWLAVAMLKLMWTLMNCYFMLLVQTITAPIQILMNAMPGSKAFSEWLKKTASYLIPFPVVACMFIFAAVLIGDPSRATIMGGKPLFGKDDGNPFGINPSAELYSNYGGRASGTKNTGAIWLPPFTLTDYSEEPASLMVLLGFFIITMTPAAAKMAMDWLQVKASPYTSEIGAGMGGAIGLMKYPGSMISSTKQKQQQISLAKSQARWNAEEFKKIQGT</sequence>
<dbReference type="AlphaFoldDB" id="A0A2M7LIV8"/>
<gene>
    <name evidence="3" type="ORF">COZ41_02095</name>
</gene>
<proteinExistence type="predicted"/>
<feature type="transmembrane region" description="Helical" evidence="1">
    <location>
        <begin position="281"/>
        <end position="307"/>
    </location>
</feature>
<keyword evidence="1" id="KW-0472">Membrane</keyword>
<dbReference type="Proteomes" id="UP000229531">
    <property type="component" value="Unassembled WGS sequence"/>
</dbReference>
<feature type="chain" id="PRO_5014701934" description="TrbL/VirB6 plasmid conjugal transfer protein" evidence="2">
    <location>
        <begin position="38"/>
        <end position="521"/>
    </location>
</feature>
<reference evidence="4" key="1">
    <citation type="submission" date="2017-09" db="EMBL/GenBank/DDBJ databases">
        <title>Depth-based differentiation of microbial function through sediment-hosted aquifers and enrichment of novel symbionts in the deep terrestrial subsurface.</title>
        <authorList>
            <person name="Probst A.J."/>
            <person name="Ladd B."/>
            <person name="Jarett J.K."/>
            <person name="Geller-Mcgrath D.E."/>
            <person name="Sieber C.M.K."/>
            <person name="Emerson J.B."/>
            <person name="Anantharaman K."/>
            <person name="Thomas B.C."/>
            <person name="Malmstrom R."/>
            <person name="Stieglmeier M."/>
            <person name="Klingl A."/>
            <person name="Woyke T."/>
            <person name="Ryan C.M."/>
            <person name="Banfield J.F."/>
        </authorList>
    </citation>
    <scope>NUCLEOTIDE SEQUENCE [LARGE SCALE GENOMIC DNA]</scope>
</reference>
<feature type="transmembrane region" description="Helical" evidence="1">
    <location>
        <begin position="191"/>
        <end position="212"/>
    </location>
</feature>
<evidence type="ECO:0000313" key="3">
    <source>
        <dbReference type="EMBL" id="PIX67987.1"/>
    </source>
</evidence>